<feature type="compositionally biased region" description="Acidic residues" evidence="2">
    <location>
        <begin position="24"/>
        <end position="42"/>
    </location>
</feature>
<dbReference type="FunFam" id="1.25.40.10:FF:000833">
    <property type="entry name" value="Tetratricopeptide repeat (TPR)-containing protein"/>
    <property type="match status" value="1"/>
</dbReference>
<dbReference type="OrthoDB" id="9991317at2759"/>
<dbReference type="FunFam" id="1.25.40.10:FF:000413">
    <property type="entry name" value="General transcription factor 3C polypeptide 3"/>
    <property type="match status" value="1"/>
</dbReference>
<dbReference type="GO" id="GO:0006383">
    <property type="term" value="P:transcription by RNA polymerase III"/>
    <property type="evidence" value="ECO:0000318"/>
    <property type="project" value="GO_Central"/>
</dbReference>
<dbReference type="Pfam" id="PF14559">
    <property type="entry name" value="TPR_19"/>
    <property type="match status" value="2"/>
</dbReference>
<protein>
    <submittedName>
        <fullName evidence="3">Uncharacterized protein</fullName>
    </submittedName>
</protein>
<dbReference type="FunCoup" id="A0A1B6PG82">
    <property type="interactions" value="3145"/>
</dbReference>
<keyword evidence="1" id="KW-0802">TPR repeat</keyword>
<reference evidence="4" key="2">
    <citation type="journal article" date="2018" name="Plant J.">
        <title>The Sorghum bicolor reference genome: improved assembly, gene annotations, a transcriptome atlas, and signatures of genome organization.</title>
        <authorList>
            <person name="McCormick R.F."/>
            <person name="Truong S.K."/>
            <person name="Sreedasyam A."/>
            <person name="Jenkins J."/>
            <person name="Shu S."/>
            <person name="Sims D."/>
            <person name="Kennedy M."/>
            <person name="Amirebrahimi M."/>
            <person name="Weers B.D."/>
            <person name="McKinley B."/>
            <person name="Mattison A."/>
            <person name="Morishige D.T."/>
            <person name="Grimwood J."/>
            <person name="Schmutz J."/>
            <person name="Mullet J.E."/>
        </authorList>
    </citation>
    <scope>NUCLEOTIDE SEQUENCE [LARGE SCALE GENOMIC DNA]</scope>
    <source>
        <strain evidence="4">cv. BTx623</strain>
    </source>
</reference>
<dbReference type="AlphaFoldDB" id="A0A1B6PG82"/>
<dbReference type="SUPFAM" id="SSF48452">
    <property type="entry name" value="TPR-like"/>
    <property type="match status" value="4"/>
</dbReference>
<dbReference type="InterPro" id="IPR011990">
    <property type="entry name" value="TPR-like_helical_dom_sf"/>
</dbReference>
<dbReference type="OMA" id="SSPNMKF"/>
<sequence>MSAVTEDGDQRGSALEAGDRGRDGDEDFDEDEEDGFEFGDADEAMHCVEMAERSTTAAAMRAHAQDYEALAARKRKALAEDQPQREEGSKRPRQDQLSEAEAATMFDQLMEGFGLRRKRRSKDGKRRGRKKGTKNKGSAEVIKKLGDATLLFAEEKFNEAIPILHEIVRIAPNLSDSYYLLGSIYNEIGELDKAINFLMLAAYVSPKDASLWKKLIPLAKKKGDASLARHCILKAMRADPEDVDLKYLCGDMYRNLCDYQKAAEIYEQIVRIYPANIAVRKVAAQMYRECGQIDKAINLLEDYANTQTSNIDWSVLDLLISLYLRNNVLSEALRQIKRAQLQLGSQEKLPVQLQAKEIICHAYCGDMKHAEIFLRDVHLEPSKENIDVIKELASTLEKMGQYEYAVKFYLLIENVATHNDGGLYFDHKEMGSSYVKVAQCYMVLGDKKNAIPYFYKALQSMKDNIDIRLTLSSLLIDDDKTDEAATLLSPPKIPEAQSANTPDQQKPWWCDGKVKMQLAKIYYNKGKLEDFVDTIFHPILETLNVEYANRKVRPMKKLPNTVLHERVKVLGEQRRDSVFQGLKPIASPDELVKANRAKKIIEKRAAANELKPDDQPRTKQVPPVPGLLTNVEQEHHQLVLNLCRTLALLQRYWDALQIINRTLKLGNDTLTDDKKEELRSLGAQIAYRAPDPSHGFKYVRYVVQQHPYSLAAWNSYYKVISRIEDRFPQHFKHLLRTREAKPDCVPPIIISGHRFTAISQHQSAARDYLEAYKLDPENPLINLCVGTALISLTLGFRLQNKNQCIVQAFAFLYRYLRLCDNSQEALYNIARAYHHIGLNTLAAVYYEKALAIEEKDHPIPKLPYEAGSRVPEDLRPGYCDVRREAAFNLHLIYKKSGATDLARRILKTYCTI</sequence>
<gene>
    <name evidence="3" type="ORF">SORBI_3007G074600</name>
</gene>
<dbReference type="PROSITE" id="PS50005">
    <property type="entry name" value="TPR"/>
    <property type="match status" value="3"/>
</dbReference>
<dbReference type="GO" id="GO:0000127">
    <property type="term" value="C:transcription factor TFIIIC complex"/>
    <property type="evidence" value="ECO:0000318"/>
    <property type="project" value="GO_Central"/>
</dbReference>
<reference evidence="3 4" key="1">
    <citation type="journal article" date="2009" name="Nature">
        <title>The Sorghum bicolor genome and the diversification of grasses.</title>
        <authorList>
            <person name="Paterson A.H."/>
            <person name="Bowers J.E."/>
            <person name="Bruggmann R."/>
            <person name="Dubchak I."/>
            <person name="Grimwood J."/>
            <person name="Gundlach H."/>
            <person name="Haberer G."/>
            <person name="Hellsten U."/>
            <person name="Mitros T."/>
            <person name="Poliakov A."/>
            <person name="Schmutz J."/>
            <person name="Spannagl M."/>
            <person name="Tang H."/>
            <person name="Wang X."/>
            <person name="Wicker T."/>
            <person name="Bharti A.K."/>
            <person name="Chapman J."/>
            <person name="Feltus F.A."/>
            <person name="Gowik U."/>
            <person name="Grigoriev I.V."/>
            <person name="Lyons E."/>
            <person name="Maher C.A."/>
            <person name="Martis M."/>
            <person name="Narechania A."/>
            <person name="Otillar R.P."/>
            <person name="Penning B.W."/>
            <person name="Salamov A.A."/>
            <person name="Wang Y."/>
            <person name="Zhang L."/>
            <person name="Carpita N.C."/>
            <person name="Freeling M."/>
            <person name="Gingle A.R."/>
            <person name="Hash C.T."/>
            <person name="Keller B."/>
            <person name="Klein P."/>
            <person name="Kresovich S."/>
            <person name="McCann M.C."/>
            <person name="Ming R."/>
            <person name="Peterson D.G."/>
            <person name="Mehboob-ur-Rahman"/>
            <person name="Ware D."/>
            <person name="Westhoff P."/>
            <person name="Mayer K.F."/>
            <person name="Messing J."/>
            <person name="Rokhsar D.S."/>
        </authorList>
    </citation>
    <scope>NUCLEOTIDE SEQUENCE [LARGE SCALE GENOMIC DNA]</scope>
    <source>
        <strain evidence="4">cv. BTx623</strain>
    </source>
</reference>
<dbReference type="InParanoid" id="A0A1B6PG82"/>
<evidence type="ECO:0000256" key="1">
    <source>
        <dbReference type="PROSITE-ProRule" id="PRU00339"/>
    </source>
</evidence>
<accession>A0A1B6PG82</accession>
<dbReference type="PANTHER" id="PTHR23082">
    <property type="entry name" value="TRANSCRIPTION INITIATION FACTOR IIIC TFIIIC , POLYPEPTIDE 3-RELATED"/>
    <property type="match status" value="1"/>
</dbReference>
<keyword evidence="4" id="KW-1185">Reference proteome</keyword>
<organism evidence="3 4">
    <name type="scientific">Sorghum bicolor</name>
    <name type="common">Sorghum</name>
    <name type="synonym">Sorghum vulgare</name>
    <dbReference type="NCBI Taxonomy" id="4558"/>
    <lineage>
        <taxon>Eukaryota</taxon>
        <taxon>Viridiplantae</taxon>
        <taxon>Streptophyta</taxon>
        <taxon>Embryophyta</taxon>
        <taxon>Tracheophyta</taxon>
        <taxon>Spermatophyta</taxon>
        <taxon>Magnoliopsida</taxon>
        <taxon>Liliopsida</taxon>
        <taxon>Poales</taxon>
        <taxon>Poaceae</taxon>
        <taxon>PACMAD clade</taxon>
        <taxon>Panicoideae</taxon>
        <taxon>Andropogonodae</taxon>
        <taxon>Andropogoneae</taxon>
        <taxon>Sorghinae</taxon>
        <taxon>Sorghum</taxon>
    </lineage>
</organism>
<dbReference type="InterPro" id="IPR019734">
    <property type="entry name" value="TPR_rpt"/>
</dbReference>
<dbReference type="PANTHER" id="PTHR23082:SF0">
    <property type="entry name" value="GENERAL TRANSCRIPTION FACTOR 3C POLYPEPTIDE 3"/>
    <property type="match status" value="1"/>
</dbReference>
<feature type="region of interest" description="Disordered" evidence="2">
    <location>
        <begin position="117"/>
        <end position="138"/>
    </location>
</feature>
<feature type="region of interest" description="Disordered" evidence="2">
    <location>
        <begin position="1"/>
        <end position="44"/>
    </location>
</feature>
<dbReference type="Gene3D" id="1.25.40.10">
    <property type="entry name" value="Tetratricopeptide repeat domain"/>
    <property type="match status" value="3"/>
</dbReference>
<dbReference type="ExpressionAtlas" id="A0A1B6PG82">
    <property type="expression patterns" value="baseline and differential"/>
</dbReference>
<dbReference type="STRING" id="4558.A0A1B6PG82"/>
<evidence type="ECO:0000313" key="4">
    <source>
        <dbReference type="Proteomes" id="UP000000768"/>
    </source>
</evidence>
<feature type="compositionally biased region" description="Basic residues" evidence="2">
    <location>
        <begin position="117"/>
        <end position="134"/>
    </location>
</feature>
<dbReference type="Pfam" id="PF13181">
    <property type="entry name" value="TPR_8"/>
    <property type="match status" value="2"/>
</dbReference>
<dbReference type="SMART" id="SM00028">
    <property type="entry name" value="TPR"/>
    <property type="match status" value="7"/>
</dbReference>
<dbReference type="Proteomes" id="UP000000768">
    <property type="component" value="Chromosome 7"/>
</dbReference>
<feature type="repeat" description="TPR" evidence="1">
    <location>
        <begin position="243"/>
        <end position="276"/>
    </location>
</feature>
<dbReference type="EMBL" id="CM000766">
    <property type="protein sequence ID" value="KXG24704.1"/>
    <property type="molecule type" value="Genomic_DNA"/>
</dbReference>
<evidence type="ECO:0000313" key="3">
    <source>
        <dbReference type="EMBL" id="KXG24704.1"/>
    </source>
</evidence>
<evidence type="ECO:0000256" key="2">
    <source>
        <dbReference type="SAM" id="MobiDB-lite"/>
    </source>
</evidence>
<proteinExistence type="predicted"/>
<feature type="compositionally biased region" description="Basic and acidic residues" evidence="2">
    <location>
        <begin position="77"/>
        <end position="96"/>
    </location>
</feature>
<feature type="repeat" description="TPR" evidence="1">
    <location>
        <begin position="175"/>
        <end position="208"/>
    </location>
</feature>
<name>A0A1B6PG82_SORBI</name>
<feature type="region of interest" description="Disordered" evidence="2">
    <location>
        <begin position="73"/>
        <end position="98"/>
    </location>
</feature>
<feature type="repeat" description="TPR" evidence="1">
    <location>
        <begin position="431"/>
        <end position="464"/>
    </location>
</feature>
<dbReference type="Gramene" id="KXG24704">
    <property type="protein sequence ID" value="KXG24704"/>
    <property type="gene ID" value="SORBI_3007G074600"/>
</dbReference>
<dbReference type="InterPro" id="IPR039340">
    <property type="entry name" value="Tfc4/TFIIIC-102/Sfc4"/>
</dbReference>